<evidence type="ECO:0000313" key="1">
    <source>
        <dbReference type="EMBL" id="SMO37208.1"/>
    </source>
</evidence>
<protein>
    <submittedName>
        <fullName evidence="1">Uncharacterized protein</fullName>
    </submittedName>
</protein>
<proteinExistence type="predicted"/>
<keyword evidence="2" id="KW-1185">Reference proteome</keyword>
<sequence length="32" mass="3934">MADTLHKYIPLQYNYLLLFNMMRYILARNIAE</sequence>
<name>A0A521AQW5_9BACT</name>
<accession>A0A521AQW5</accession>
<dbReference type="AlphaFoldDB" id="A0A521AQW5"/>
<evidence type="ECO:0000313" key="2">
    <source>
        <dbReference type="Proteomes" id="UP000317557"/>
    </source>
</evidence>
<organism evidence="1 2">
    <name type="scientific">Gracilimonas mengyeensis</name>
    <dbReference type="NCBI Taxonomy" id="1302730"/>
    <lineage>
        <taxon>Bacteria</taxon>
        <taxon>Pseudomonadati</taxon>
        <taxon>Balneolota</taxon>
        <taxon>Balneolia</taxon>
        <taxon>Balneolales</taxon>
        <taxon>Balneolaceae</taxon>
        <taxon>Gracilimonas</taxon>
    </lineage>
</organism>
<gene>
    <name evidence="1" type="ORF">SAMN06265219_101321</name>
</gene>
<dbReference type="Proteomes" id="UP000317557">
    <property type="component" value="Unassembled WGS sequence"/>
</dbReference>
<reference evidence="1 2" key="1">
    <citation type="submission" date="2017-05" db="EMBL/GenBank/DDBJ databases">
        <authorList>
            <person name="Varghese N."/>
            <person name="Submissions S."/>
        </authorList>
    </citation>
    <scope>NUCLEOTIDE SEQUENCE [LARGE SCALE GENOMIC DNA]</scope>
    <source>
        <strain evidence="1 2">DSM 21985</strain>
    </source>
</reference>
<dbReference type="EMBL" id="FXTP01000001">
    <property type="protein sequence ID" value="SMO37208.1"/>
    <property type="molecule type" value="Genomic_DNA"/>
</dbReference>